<name>A0A0G1DDH1_9BACT</name>
<dbReference type="AlphaFoldDB" id="A0A0G1DDH1"/>
<dbReference type="Gene3D" id="2.60.40.680">
    <property type="match status" value="1"/>
</dbReference>
<dbReference type="EMBL" id="LCFP01000015">
    <property type="protein sequence ID" value="KKS95632.1"/>
    <property type="molecule type" value="Genomic_DNA"/>
</dbReference>
<organism evidence="2 3">
    <name type="scientific">Candidatus Gottesmanbacteria bacterium GW2011_GWA2_43_14</name>
    <dbReference type="NCBI Taxonomy" id="1618443"/>
    <lineage>
        <taxon>Bacteria</taxon>
        <taxon>Candidatus Gottesmaniibacteriota</taxon>
    </lineage>
</organism>
<dbReference type="InterPro" id="IPR008965">
    <property type="entry name" value="CBM2/CBM3_carb-bd_dom_sf"/>
</dbReference>
<proteinExistence type="predicted"/>
<comment type="caution">
    <text evidence="2">The sequence shown here is derived from an EMBL/GenBank/DDBJ whole genome shotgun (WGS) entry which is preliminary data.</text>
</comment>
<dbReference type="SUPFAM" id="SSF49384">
    <property type="entry name" value="Carbohydrate-binding domain"/>
    <property type="match status" value="1"/>
</dbReference>
<sequence length="303" mass="33603">MSARKLLLIFVLSLFGLFIPATVSAQEMEMKLLTGGPIAAGSSFRIAINVNTQDIRVIAADALINFDETFLSITSVENGGFFGNVAGSKLTEKKNTYLVSGWQTSVAYAKGNRQPEALAILNLKALRNGTTMLSLECQQGRESDSNLNQADQARDILDCSKLLPLTVTAGQSITGNFEDKNSKIIRLVRQLLDKFADKISRLDQVLVRIKSISERLKSEGKDVQSVENRISQAETTSASLNRLLDQMRQSLAELPGLSSSDLIKNINFGQVKKYFDLKQELRDYHRELQEMGLILRKTDGQKQ</sequence>
<gene>
    <name evidence="2" type="ORF">UV73_C0015G0007</name>
</gene>
<dbReference type="Proteomes" id="UP000034894">
    <property type="component" value="Unassembled WGS sequence"/>
</dbReference>
<evidence type="ECO:0000313" key="2">
    <source>
        <dbReference type="EMBL" id="KKS95632.1"/>
    </source>
</evidence>
<evidence type="ECO:0000313" key="3">
    <source>
        <dbReference type="Proteomes" id="UP000034894"/>
    </source>
</evidence>
<dbReference type="STRING" id="1618443.UV73_C0015G0007"/>
<dbReference type="GO" id="GO:0030246">
    <property type="term" value="F:carbohydrate binding"/>
    <property type="evidence" value="ECO:0007669"/>
    <property type="project" value="InterPro"/>
</dbReference>
<reference evidence="2 3" key="1">
    <citation type="journal article" date="2015" name="Nature">
        <title>rRNA introns, odd ribosomes, and small enigmatic genomes across a large radiation of phyla.</title>
        <authorList>
            <person name="Brown C.T."/>
            <person name="Hug L.A."/>
            <person name="Thomas B.C."/>
            <person name="Sharon I."/>
            <person name="Castelle C.J."/>
            <person name="Singh A."/>
            <person name="Wilkins M.J."/>
            <person name="Williams K.H."/>
            <person name="Banfield J.F."/>
        </authorList>
    </citation>
    <scope>NUCLEOTIDE SEQUENCE [LARGE SCALE GENOMIC DNA]</scope>
</reference>
<evidence type="ECO:0008006" key="4">
    <source>
        <dbReference type="Google" id="ProtNLM"/>
    </source>
</evidence>
<keyword evidence="1" id="KW-0175">Coiled coil</keyword>
<protein>
    <recommendedName>
        <fullName evidence="4">Cohesin domain-containing protein</fullName>
    </recommendedName>
</protein>
<accession>A0A0G1DDH1</accession>
<evidence type="ECO:0000256" key="1">
    <source>
        <dbReference type="SAM" id="Coils"/>
    </source>
</evidence>
<feature type="coiled-coil region" evidence="1">
    <location>
        <begin position="223"/>
        <end position="250"/>
    </location>
</feature>